<keyword evidence="1" id="KW-0812">Transmembrane</keyword>
<reference evidence="2 3" key="1">
    <citation type="journal article" date="2019" name="Int. J. Syst. Evol. Microbiol.">
        <title>The Global Catalogue of Microorganisms (GCM) 10K type strain sequencing project: providing services to taxonomists for standard genome sequencing and annotation.</title>
        <authorList>
            <consortium name="The Broad Institute Genomics Platform"/>
            <consortium name="The Broad Institute Genome Sequencing Center for Infectious Disease"/>
            <person name="Wu L."/>
            <person name="Ma J."/>
        </authorList>
    </citation>
    <scope>NUCLEOTIDE SEQUENCE [LARGE SCALE GENOMIC DNA]</scope>
    <source>
        <strain evidence="2 3">DT31</strain>
    </source>
</reference>
<evidence type="ECO:0000313" key="2">
    <source>
        <dbReference type="EMBL" id="MFC7071146.1"/>
    </source>
</evidence>
<keyword evidence="3" id="KW-1185">Reference proteome</keyword>
<dbReference type="RefSeq" id="WP_284032596.1">
    <property type="nucleotide sequence ID" value="NZ_CP126154.1"/>
</dbReference>
<dbReference type="EMBL" id="JBHTAH010000018">
    <property type="protein sequence ID" value="MFC7071146.1"/>
    <property type="molecule type" value="Genomic_DNA"/>
</dbReference>
<protein>
    <recommendedName>
        <fullName evidence="4">DUF3054 domain-containing protein</fullName>
    </recommendedName>
</protein>
<accession>A0ABD5WIC4</accession>
<keyword evidence="1" id="KW-0472">Membrane</keyword>
<organism evidence="2 3">
    <name type="scientific">Halobaculum lipolyticum</name>
    <dbReference type="NCBI Taxonomy" id="3032001"/>
    <lineage>
        <taxon>Archaea</taxon>
        <taxon>Methanobacteriati</taxon>
        <taxon>Methanobacteriota</taxon>
        <taxon>Stenosarchaea group</taxon>
        <taxon>Halobacteria</taxon>
        <taxon>Halobacteriales</taxon>
        <taxon>Haloferacaceae</taxon>
        <taxon>Halobaculum</taxon>
    </lineage>
</organism>
<feature type="transmembrane region" description="Helical" evidence="1">
    <location>
        <begin position="19"/>
        <end position="37"/>
    </location>
</feature>
<comment type="caution">
    <text evidence="2">The sequence shown here is derived from an EMBL/GenBank/DDBJ whole genome shotgun (WGS) entry which is preliminary data.</text>
</comment>
<feature type="transmembrane region" description="Helical" evidence="1">
    <location>
        <begin position="43"/>
        <end position="61"/>
    </location>
</feature>
<evidence type="ECO:0008006" key="4">
    <source>
        <dbReference type="Google" id="ProtNLM"/>
    </source>
</evidence>
<evidence type="ECO:0000256" key="1">
    <source>
        <dbReference type="SAM" id="Phobius"/>
    </source>
</evidence>
<dbReference type="GeneID" id="81124459"/>
<gene>
    <name evidence="2" type="ORF">ACFQL9_15990</name>
</gene>
<keyword evidence="1" id="KW-1133">Transmembrane helix</keyword>
<feature type="transmembrane region" description="Helical" evidence="1">
    <location>
        <begin position="105"/>
        <end position="127"/>
    </location>
</feature>
<name>A0ABD5WIC4_9EURY</name>
<dbReference type="Proteomes" id="UP001596461">
    <property type="component" value="Unassembled WGS sequence"/>
</dbReference>
<feature type="transmembrane region" description="Helical" evidence="1">
    <location>
        <begin position="73"/>
        <end position="99"/>
    </location>
</feature>
<sequence>MPSVADLAAGLLPDRDPTWTDVAMAVLAVVWLPVQFLRTTPPLGWVALGFGSVWVALGPLARTDAGARLDAWFARIGVAGRVVVVTTAAVAIGTVLAVVEASRDPVLGVSVGVFAAIPPFVCLHVLVAGRPRRWRTE</sequence>
<proteinExistence type="predicted"/>
<evidence type="ECO:0000313" key="3">
    <source>
        <dbReference type="Proteomes" id="UP001596461"/>
    </source>
</evidence>
<dbReference type="AlphaFoldDB" id="A0ABD5WIC4"/>